<dbReference type="STRING" id="1612308.SAMN05444581_109121"/>
<evidence type="ECO:0000256" key="2">
    <source>
        <dbReference type="ARBA" id="ARBA00022723"/>
    </source>
</evidence>
<dbReference type="PANTHER" id="PTHR35005:SF1">
    <property type="entry name" value="2-AMINO-5-FORMYLAMINO-6-RIBOSYLAMINOPYRIMIDIN-4(3H)-ONE 5'-MONOPHOSPHATE DEFORMYLASE"/>
    <property type="match status" value="1"/>
</dbReference>
<evidence type="ECO:0000313" key="6">
    <source>
        <dbReference type="EMBL" id="SFK52097.1"/>
    </source>
</evidence>
<dbReference type="EMBL" id="FOSN01000009">
    <property type="protein sequence ID" value="SFK52097.1"/>
    <property type="molecule type" value="Genomic_DNA"/>
</dbReference>
<dbReference type="Pfam" id="PF02633">
    <property type="entry name" value="Creatininase"/>
    <property type="match status" value="1"/>
</dbReference>
<evidence type="ECO:0000256" key="1">
    <source>
        <dbReference type="ARBA" id="ARBA00001947"/>
    </source>
</evidence>
<organism evidence="6 7">
    <name type="scientific">Methylocapsa palsarum</name>
    <dbReference type="NCBI Taxonomy" id="1612308"/>
    <lineage>
        <taxon>Bacteria</taxon>
        <taxon>Pseudomonadati</taxon>
        <taxon>Pseudomonadota</taxon>
        <taxon>Alphaproteobacteria</taxon>
        <taxon>Hyphomicrobiales</taxon>
        <taxon>Beijerinckiaceae</taxon>
        <taxon>Methylocapsa</taxon>
    </lineage>
</organism>
<keyword evidence="4" id="KW-0862">Zinc</keyword>
<accession>A0A1I4A7M0</accession>
<gene>
    <name evidence="6" type="ORF">SAMN05444581_109121</name>
</gene>
<keyword evidence="7" id="KW-1185">Reference proteome</keyword>
<evidence type="ECO:0000256" key="5">
    <source>
        <dbReference type="ARBA" id="ARBA00024029"/>
    </source>
</evidence>
<comment type="similarity">
    <text evidence="5">Belongs to the creatininase superfamily.</text>
</comment>
<evidence type="ECO:0000313" key="7">
    <source>
        <dbReference type="Proteomes" id="UP000198755"/>
    </source>
</evidence>
<dbReference type="PANTHER" id="PTHR35005">
    <property type="entry name" value="3-DEHYDRO-SCYLLO-INOSOSE HYDROLASE"/>
    <property type="match status" value="1"/>
</dbReference>
<proteinExistence type="inferred from homology"/>
<dbReference type="GO" id="GO:0016811">
    <property type="term" value="F:hydrolase activity, acting on carbon-nitrogen (but not peptide) bonds, in linear amides"/>
    <property type="evidence" value="ECO:0007669"/>
    <property type="project" value="TreeGrafter"/>
</dbReference>
<dbReference type="OrthoDB" id="9801445at2"/>
<sequence>MPATRFWAEMTWTDIQEADMAKTIAVLPLAAIEQHGPHLPLGVDAFIMDGYIAKVAARLPDGLPVLFLPVQTCGCSVEHSDFPGTLSISASTLISAWTELCECVYRAGCRKLVLLNSHGGNSAILNILAHDLRARLGMLVVTASWSRFGAPDGLFPAGEQTHGVHAGEIETSLMLGFRPDLVRFEKAEDFVPASIAMESDFNWLRPGRPTGFGWMAQDLSHSGAMGDALAASAEKGEACADYGATAFVELLQDIEGFEIEGFDSRLKGGPPF</sequence>
<keyword evidence="2" id="KW-0479">Metal-binding</keyword>
<name>A0A1I4A7M0_9HYPH</name>
<dbReference type="Proteomes" id="UP000198755">
    <property type="component" value="Unassembled WGS sequence"/>
</dbReference>
<dbReference type="GO" id="GO:0009231">
    <property type="term" value="P:riboflavin biosynthetic process"/>
    <property type="evidence" value="ECO:0007669"/>
    <property type="project" value="TreeGrafter"/>
</dbReference>
<keyword evidence="3 6" id="KW-0378">Hydrolase</keyword>
<comment type="cofactor">
    <cofactor evidence="1">
        <name>Zn(2+)</name>
        <dbReference type="ChEBI" id="CHEBI:29105"/>
    </cofactor>
</comment>
<dbReference type="Gene3D" id="3.40.50.10310">
    <property type="entry name" value="Creatininase"/>
    <property type="match status" value="1"/>
</dbReference>
<dbReference type="InterPro" id="IPR024087">
    <property type="entry name" value="Creatininase-like_sf"/>
</dbReference>
<dbReference type="GO" id="GO:0046872">
    <property type="term" value="F:metal ion binding"/>
    <property type="evidence" value="ECO:0007669"/>
    <property type="project" value="UniProtKB-KW"/>
</dbReference>
<dbReference type="InterPro" id="IPR003785">
    <property type="entry name" value="Creatininase/forma_Hydrolase"/>
</dbReference>
<dbReference type="AlphaFoldDB" id="A0A1I4A7M0"/>
<evidence type="ECO:0000256" key="3">
    <source>
        <dbReference type="ARBA" id="ARBA00022801"/>
    </source>
</evidence>
<evidence type="ECO:0000256" key="4">
    <source>
        <dbReference type="ARBA" id="ARBA00022833"/>
    </source>
</evidence>
<dbReference type="SUPFAM" id="SSF102215">
    <property type="entry name" value="Creatininase"/>
    <property type="match status" value="1"/>
</dbReference>
<dbReference type="RefSeq" id="WP_091682626.1">
    <property type="nucleotide sequence ID" value="NZ_FOSN01000009.1"/>
</dbReference>
<reference evidence="6 7" key="1">
    <citation type="submission" date="2016-10" db="EMBL/GenBank/DDBJ databases">
        <authorList>
            <person name="de Groot N.N."/>
        </authorList>
    </citation>
    <scope>NUCLEOTIDE SEQUENCE [LARGE SCALE GENOMIC DNA]</scope>
    <source>
        <strain evidence="6 7">NE2</strain>
    </source>
</reference>
<protein>
    <submittedName>
        <fullName evidence="6">Creatinine amidohydrolase</fullName>
    </submittedName>
</protein>